<dbReference type="PaxDb" id="2711-XP_006492099.1"/>
<evidence type="ECO:0000256" key="1">
    <source>
        <dbReference type="SAM" id="Coils"/>
    </source>
</evidence>
<accession>A0A067E0L0</accession>
<name>A0A067E0L0_CITSI</name>
<keyword evidence="3" id="KW-1185">Reference proteome</keyword>
<evidence type="ECO:0000313" key="3">
    <source>
        <dbReference type="Proteomes" id="UP000027120"/>
    </source>
</evidence>
<keyword evidence="1" id="KW-0175">Coiled coil</keyword>
<feature type="coiled-coil region" evidence="1">
    <location>
        <begin position="77"/>
        <end position="126"/>
    </location>
</feature>
<protein>
    <submittedName>
        <fullName evidence="2">Uncharacterized protein</fullName>
    </submittedName>
</protein>
<dbReference type="Proteomes" id="UP000027120">
    <property type="component" value="Unassembled WGS sequence"/>
</dbReference>
<evidence type="ECO:0000313" key="2">
    <source>
        <dbReference type="EMBL" id="KDO47410.1"/>
    </source>
</evidence>
<dbReference type="AlphaFoldDB" id="A0A067E0L0"/>
<proteinExistence type="predicted"/>
<dbReference type="eggNOG" id="ENOG502S77S">
    <property type="taxonomic scope" value="Eukaryota"/>
</dbReference>
<organism evidence="2 3">
    <name type="scientific">Citrus sinensis</name>
    <name type="common">Sweet orange</name>
    <name type="synonym">Citrus aurantium var. sinensis</name>
    <dbReference type="NCBI Taxonomy" id="2711"/>
    <lineage>
        <taxon>Eukaryota</taxon>
        <taxon>Viridiplantae</taxon>
        <taxon>Streptophyta</taxon>
        <taxon>Embryophyta</taxon>
        <taxon>Tracheophyta</taxon>
        <taxon>Spermatophyta</taxon>
        <taxon>Magnoliopsida</taxon>
        <taxon>eudicotyledons</taxon>
        <taxon>Gunneridae</taxon>
        <taxon>Pentapetalae</taxon>
        <taxon>rosids</taxon>
        <taxon>malvids</taxon>
        <taxon>Sapindales</taxon>
        <taxon>Rutaceae</taxon>
        <taxon>Aurantioideae</taxon>
        <taxon>Citrus</taxon>
    </lineage>
</organism>
<gene>
    <name evidence="2" type="ORF">CISIN_1g029773mg</name>
</gene>
<dbReference type="EMBL" id="KK785177">
    <property type="protein sequence ID" value="KDO47410.1"/>
    <property type="molecule type" value="Genomic_DNA"/>
</dbReference>
<dbReference type="SMR" id="A0A067E0L0"/>
<sequence>MENTSQVVEVYSSRGKLSSFMNFKKAGSSNHEDEWHFSKKLLKDSEASGSNEAAKKLLVNCSTRKMICSYSRKGKEILQANIRVEELNERLNSLEVENEAMKQAFIETLEERNKLVQEIYRDFQKLHQRHRLGNQVTGLKIWDESIIVNSSYEAVMGSGLSQVLFEESNPCIVTRDHSANLHFTSRFY</sequence>
<reference evidence="2 3" key="1">
    <citation type="submission" date="2014-04" db="EMBL/GenBank/DDBJ databases">
        <authorList>
            <consortium name="International Citrus Genome Consortium"/>
            <person name="Gmitter F."/>
            <person name="Chen C."/>
            <person name="Farmerie W."/>
            <person name="Harkins T."/>
            <person name="Desany B."/>
            <person name="Mohiuddin M."/>
            <person name="Kodira C."/>
            <person name="Borodovsky M."/>
            <person name="Lomsadze A."/>
            <person name="Burns P."/>
            <person name="Jenkins J."/>
            <person name="Prochnik S."/>
            <person name="Shu S."/>
            <person name="Chapman J."/>
            <person name="Pitluck S."/>
            <person name="Schmutz J."/>
            <person name="Rokhsar D."/>
        </authorList>
    </citation>
    <scope>NUCLEOTIDE SEQUENCE</scope>
</reference>